<dbReference type="GO" id="GO:0016758">
    <property type="term" value="F:hexosyltransferase activity"/>
    <property type="evidence" value="ECO:0007669"/>
    <property type="project" value="TreeGrafter"/>
</dbReference>
<evidence type="ECO:0000313" key="8">
    <source>
        <dbReference type="Proteomes" id="UP000585696"/>
    </source>
</evidence>
<feature type="domain" description="Glycosyltransferase subfamily 4-like N-terminal" evidence="2">
    <location>
        <begin position="76"/>
        <end position="199"/>
    </location>
</feature>
<evidence type="ECO:0000313" key="5">
    <source>
        <dbReference type="EMBL" id="MBC2310500.1"/>
    </source>
</evidence>
<dbReference type="InterPro" id="IPR050194">
    <property type="entry name" value="Glycosyltransferase_grp1"/>
</dbReference>
<protein>
    <submittedName>
        <fullName evidence="3">Glycosyltransferase family 4 protein</fullName>
    </submittedName>
</protein>
<organism evidence="3 8">
    <name type="scientific">Listeria booriae</name>
    <dbReference type="NCBI Taxonomy" id="1552123"/>
    <lineage>
        <taxon>Bacteria</taxon>
        <taxon>Bacillati</taxon>
        <taxon>Bacillota</taxon>
        <taxon>Bacilli</taxon>
        <taxon>Bacillales</taxon>
        <taxon>Listeriaceae</taxon>
        <taxon>Listeria</taxon>
    </lineage>
</organism>
<feature type="domain" description="Glycosyl transferase family 1" evidence="1">
    <location>
        <begin position="218"/>
        <end position="375"/>
    </location>
</feature>
<reference evidence="6 7" key="1">
    <citation type="submission" date="2020-03" db="EMBL/GenBank/DDBJ databases">
        <title>Soil Listeria distribution.</title>
        <authorList>
            <person name="Liao J."/>
            <person name="Wiedmann M."/>
        </authorList>
    </citation>
    <scope>NUCLEOTIDE SEQUENCE [LARGE SCALE GENOMIC DNA]</scope>
    <source>
        <strain evidence="5 7">FSL L7-0039</strain>
        <strain evidence="4 6">FSL L7-0051</strain>
        <strain evidence="3 8">FSL L7-0054</strain>
    </source>
</reference>
<dbReference type="InterPro" id="IPR028098">
    <property type="entry name" value="Glyco_trans_4-like_N"/>
</dbReference>
<evidence type="ECO:0000259" key="1">
    <source>
        <dbReference type="Pfam" id="PF00534"/>
    </source>
</evidence>
<dbReference type="Proteomes" id="UP000543005">
    <property type="component" value="Unassembled WGS sequence"/>
</dbReference>
<dbReference type="Pfam" id="PF13579">
    <property type="entry name" value="Glyco_trans_4_4"/>
    <property type="match status" value="1"/>
</dbReference>
<evidence type="ECO:0000313" key="7">
    <source>
        <dbReference type="Proteomes" id="UP000565628"/>
    </source>
</evidence>
<dbReference type="PANTHER" id="PTHR45947">
    <property type="entry name" value="SULFOQUINOVOSYL TRANSFERASE SQD2"/>
    <property type="match status" value="1"/>
</dbReference>
<keyword evidence="3" id="KW-0808">Transferase</keyword>
<comment type="caution">
    <text evidence="3">The sequence shown here is derived from an EMBL/GenBank/DDBJ whole genome shotgun (WGS) entry which is preliminary data.</text>
</comment>
<dbReference type="RefSeq" id="WP_185628091.1">
    <property type="nucleotide sequence ID" value="NZ_JAARZS010000007.1"/>
</dbReference>
<dbReference type="Proteomes" id="UP000585696">
    <property type="component" value="Unassembled WGS sequence"/>
</dbReference>
<evidence type="ECO:0000313" key="4">
    <source>
        <dbReference type="EMBL" id="MBC2291690.1"/>
    </source>
</evidence>
<accession>A0A7X0ZQS6</accession>
<dbReference type="Pfam" id="PF00534">
    <property type="entry name" value="Glycos_transf_1"/>
    <property type="match status" value="1"/>
</dbReference>
<dbReference type="EMBL" id="JAARZS010000007">
    <property type="protein sequence ID" value="MBC2283515.1"/>
    <property type="molecule type" value="Genomic_DNA"/>
</dbReference>
<dbReference type="PANTHER" id="PTHR45947:SF3">
    <property type="entry name" value="SULFOQUINOVOSYL TRANSFERASE SQD2"/>
    <property type="match status" value="1"/>
</dbReference>
<proteinExistence type="predicted"/>
<dbReference type="SUPFAM" id="SSF53756">
    <property type="entry name" value="UDP-Glycosyltransferase/glycogen phosphorylase"/>
    <property type="match status" value="1"/>
</dbReference>
<gene>
    <name evidence="3" type="ORF">HCB69_03915</name>
    <name evidence="4" type="ORF">HCC36_00480</name>
    <name evidence="5" type="ORF">HCJ81_06345</name>
</gene>
<name>A0A7X0ZQS6_9LIST</name>
<dbReference type="EMBL" id="JAARZT010000001">
    <property type="protein sequence ID" value="MBC2291690.1"/>
    <property type="molecule type" value="Genomic_DNA"/>
</dbReference>
<dbReference type="Proteomes" id="UP000565628">
    <property type="component" value="Unassembled WGS sequence"/>
</dbReference>
<dbReference type="InterPro" id="IPR001296">
    <property type="entry name" value="Glyco_trans_1"/>
</dbReference>
<evidence type="ECO:0000313" key="3">
    <source>
        <dbReference type="EMBL" id="MBC2283515.1"/>
    </source>
</evidence>
<dbReference type="EMBL" id="JAASWV010000007">
    <property type="protein sequence ID" value="MBC2310500.1"/>
    <property type="molecule type" value="Genomic_DNA"/>
</dbReference>
<evidence type="ECO:0000259" key="2">
    <source>
        <dbReference type="Pfam" id="PF13579"/>
    </source>
</evidence>
<dbReference type="AlphaFoldDB" id="A0A7X0ZQS6"/>
<dbReference type="CDD" id="cd03794">
    <property type="entry name" value="GT4_WbuB-like"/>
    <property type="match status" value="1"/>
</dbReference>
<sequence length="401" mass="46666">MKKILLISQNFYPEVGSAANRMKQLFRYFTKHYNTKLLTTEAQYPNRDIYKEEKFWNENDLDQEQITRVKTRTAKYETKMFFRLLLYIETMFQFLLKIWKEKESFDVVYVSSPPIFIALVGLVAKRKFKAKLIVDIRDLWPESLQGVGKFNSPIFLRIAYWLESKIYKHADQIVINSESFAPYIIHKGVNPERITFVPNSLTQEEIALGSAIRPILREPITVIYAGNIGLAQELESFIRMAEHFKNNESVRFKMIGYGTNYAKLVHEVEIKQLQNITVHPPDTRANVWEKLLKSDIAFVSLVPHPVFEAVIPGKVIDYMGCGLPIIGMVSGYAKHTIETARTGFIFRHEDELSMYRQLEQLIEDASLRAELRRNGLTYAQQNYSWHKNFDRIKNVVASSSC</sequence>
<evidence type="ECO:0000313" key="6">
    <source>
        <dbReference type="Proteomes" id="UP000543005"/>
    </source>
</evidence>
<dbReference type="Gene3D" id="3.40.50.2000">
    <property type="entry name" value="Glycogen Phosphorylase B"/>
    <property type="match status" value="2"/>
</dbReference>